<evidence type="ECO:0000313" key="3">
    <source>
        <dbReference type="Proteomes" id="UP000324222"/>
    </source>
</evidence>
<dbReference type="EMBL" id="VSRR010001449">
    <property type="protein sequence ID" value="MPC25343.1"/>
    <property type="molecule type" value="Genomic_DNA"/>
</dbReference>
<protein>
    <submittedName>
        <fullName evidence="2">Uncharacterized protein</fullName>
    </submittedName>
</protein>
<evidence type="ECO:0000313" key="2">
    <source>
        <dbReference type="EMBL" id="MPC25343.1"/>
    </source>
</evidence>
<proteinExistence type="predicted"/>
<organism evidence="2 3">
    <name type="scientific">Portunus trituberculatus</name>
    <name type="common">Swimming crab</name>
    <name type="synonym">Neptunus trituberculatus</name>
    <dbReference type="NCBI Taxonomy" id="210409"/>
    <lineage>
        <taxon>Eukaryota</taxon>
        <taxon>Metazoa</taxon>
        <taxon>Ecdysozoa</taxon>
        <taxon>Arthropoda</taxon>
        <taxon>Crustacea</taxon>
        <taxon>Multicrustacea</taxon>
        <taxon>Malacostraca</taxon>
        <taxon>Eumalacostraca</taxon>
        <taxon>Eucarida</taxon>
        <taxon>Decapoda</taxon>
        <taxon>Pleocyemata</taxon>
        <taxon>Brachyura</taxon>
        <taxon>Eubrachyura</taxon>
        <taxon>Portunoidea</taxon>
        <taxon>Portunidae</taxon>
        <taxon>Portuninae</taxon>
        <taxon>Portunus</taxon>
    </lineage>
</organism>
<sequence length="112" mass="11698">MGYNSGSPTCELLDEVDEAEESLLEGLRSQEEEEDEEEEDLVVLARTEIWSPILKRPFLLATVPCSICDTSTSVTTPLYACCPAPSSPPPSSSAPSTSCSATCVGGGAGALL</sequence>
<accession>A0A5B7DWF8</accession>
<reference evidence="2 3" key="1">
    <citation type="submission" date="2019-05" db="EMBL/GenBank/DDBJ databases">
        <title>Another draft genome of Portunus trituberculatus and its Hox gene families provides insights of decapod evolution.</title>
        <authorList>
            <person name="Jeong J.-H."/>
            <person name="Song I."/>
            <person name="Kim S."/>
            <person name="Choi T."/>
            <person name="Kim D."/>
            <person name="Ryu S."/>
            <person name="Kim W."/>
        </authorList>
    </citation>
    <scope>NUCLEOTIDE SEQUENCE [LARGE SCALE GENOMIC DNA]</scope>
    <source>
        <tissue evidence="2">Muscle</tissue>
    </source>
</reference>
<name>A0A5B7DWF8_PORTR</name>
<evidence type="ECO:0000256" key="1">
    <source>
        <dbReference type="SAM" id="MobiDB-lite"/>
    </source>
</evidence>
<feature type="compositionally biased region" description="Acidic residues" evidence="1">
    <location>
        <begin position="12"/>
        <end position="23"/>
    </location>
</feature>
<gene>
    <name evidence="2" type="ORF">E2C01_018449</name>
</gene>
<dbReference type="AlphaFoldDB" id="A0A5B7DWF8"/>
<feature type="region of interest" description="Disordered" evidence="1">
    <location>
        <begin position="1"/>
        <end position="38"/>
    </location>
</feature>
<dbReference type="Proteomes" id="UP000324222">
    <property type="component" value="Unassembled WGS sequence"/>
</dbReference>
<comment type="caution">
    <text evidence="2">The sequence shown here is derived from an EMBL/GenBank/DDBJ whole genome shotgun (WGS) entry which is preliminary data.</text>
</comment>
<keyword evidence="3" id="KW-1185">Reference proteome</keyword>